<accession>A0A5A9P6L3</accession>
<dbReference type="InterPro" id="IPR050178">
    <property type="entry name" value="AspA/AstE_fam"/>
</dbReference>
<dbReference type="Pfam" id="PF24827">
    <property type="entry name" value="AstE_AspA_cat"/>
    <property type="match status" value="1"/>
</dbReference>
<dbReference type="GO" id="GO:0005634">
    <property type="term" value="C:nucleus"/>
    <property type="evidence" value="ECO:0007669"/>
    <property type="project" value="UniProtKB-SubCell"/>
</dbReference>
<keyword evidence="8" id="KW-0862">Zinc</keyword>
<feature type="domain" description="AstE/AspA barrel-sandwich hybrid" evidence="14">
    <location>
        <begin position="267"/>
        <end position="346"/>
    </location>
</feature>
<evidence type="ECO:0000256" key="7">
    <source>
        <dbReference type="ARBA" id="ARBA00022801"/>
    </source>
</evidence>
<protein>
    <recommendedName>
        <fullName evidence="11">Aspartoacylase</fullName>
        <ecNumber evidence="10">3.5.1.15</ecNumber>
    </recommendedName>
    <alternativeName>
        <fullName evidence="12">Aminoacylase-2</fullName>
    </alternativeName>
</protein>
<evidence type="ECO:0000256" key="13">
    <source>
        <dbReference type="SAM" id="MobiDB-lite"/>
    </source>
</evidence>
<evidence type="ECO:0000256" key="11">
    <source>
        <dbReference type="ARBA" id="ARBA00040105"/>
    </source>
</evidence>
<dbReference type="GO" id="GO:0046872">
    <property type="term" value="F:metal ion binding"/>
    <property type="evidence" value="ECO:0007669"/>
    <property type="project" value="UniProtKB-KW"/>
</dbReference>
<evidence type="ECO:0000259" key="14">
    <source>
        <dbReference type="Pfam" id="PF04952"/>
    </source>
</evidence>
<evidence type="ECO:0000256" key="1">
    <source>
        <dbReference type="ARBA" id="ARBA00001947"/>
    </source>
</evidence>
<comment type="subcellular location">
    <subcellularLocation>
        <location evidence="3">Cytoplasm</location>
    </subcellularLocation>
    <subcellularLocation>
        <location evidence="2">Nucleus</location>
    </subcellularLocation>
</comment>
<comment type="similarity">
    <text evidence="4">Belongs to the AspA/AstE family. Aspartoacylase subfamily.</text>
</comment>
<evidence type="ECO:0000256" key="2">
    <source>
        <dbReference type="ARBA" id="ARBA00004123"/>
    </source>
</evidence>
<dbReference type="Pfam" id="PF04952">
    <property type="entry name" value="AstE_AspA_hybrid"/>
    <property type="match status" value="1"/>
</dbReference>
<keyword evidence="17" id="KW-1185">Reference proteome</keyword>
<evidence type="ECO:0000259" key="15">
    <source>
        <dbReference type="Pfam" id="PF24827"/>
    </source>
</evidence>
<evidence type="ECO:0000256" key="10">
    <source>
        <dbReference type="ARBA" id="ARBA00039016"/>
    </source>
</evidence>
<dbReference type="EMBL" id="SOYY01000009">
    <property type="protein sequence ID" value="KAA0716307.1"/>
    <property type="molecule type" value="Genomic_DNA"/>
</dbReference>
<reference evidence="16 17" key="1">
    <citation type="journal article" date="2019" name="Mol. Ecol. Resour.">
        <title>Chromosome-level genome assembly of Triplophysa tibetana, a fish adapted to the harsh high-altitude environment of the Tibetan Plateau.</title>
        <authorList>
            <person name="Yang X."/>
            <person name="Liu H."/>
            <person name="Ma Z."/>
            <person name="Zou Y."/>
            <person name="Zou M."/>
            <person name="Mao Y."/>
            <person name="Li X."/>
            <person name="Wang H."/>
            <person name="Chen T."/>
            <person name="Wang W."/>
            <person name="Yang R."/>
        </authorList>
    </citation>
    <scope>NUCLEOTIDE SEQUENCE [LARGE SCALE GENOMIC DNA]</scope>
    <source>
        <strain evidence="16">TTIB1903HZAU</strain>
        <tissue evidence="16">Muscle</tissue>
    </source>
</reference>
<dbReference type="HAMAP" id="MF_00704">
    <property type="entry name" value="Aspartoacylase"/>
    <property type="match status" value="1"/>
</dbReference>
<dbReference type="InterPro" id="IPR016708">
    <property type="entry name" value="Aspartoacylase"/>
</dbReference>
<dbReference type="AlphaFoldDB" id="A0A5A9P6L3"/>
<evidence type="ECO:0000256" key="9">
    <source>
        <dbReference type="ARBA" id="ARBA00023242"/>
    </source>
</evidence>
<dbReference type="GO" id="GO:0005829">
    <property type="term" value="C:cytosol"/>
    <property type="evidence" value="ECO:0007669"/>
    <property type="project" value="TreeGrafter"/>
</dbReference>
<dbReference type="EC" id="3.5.1.15" evidence="10"/>
<dbReference type="InterPro" id="IPR055438">
    <property type="entry name" value="AstE_AspA_cat"/>
</dbReference>
<keyword evidence="6" id="KW-0479">Metal-binding</keyword>
<comment type="cofactor">
    <cofactor evidence="1">
        <name>Zn(2+)</name>
        <dbReference type="ChEBI" id="CHEBI:29105"/>
    </cofactor>
</comment>
<dbReference type="GO" id="GO:0019807">
    <property type="term" value="F:aspartoacylase activity"/>
    <property type="evidence" value="ECO:0007669"/>
    <property type="project" value="UniProtKB-EC"/>
</dbReference>
<gene>
    <name evidence="16" type="ORF">E1301_Tti001742</name>
</gene>
<feature type="region of interest" description="Disordered" evidence="13">
    <location>
        <begin position="169"/>
        <end position="188"/>
    </location>
</feature>
<dbReference type="PANTHER" id="PTHR15162:SF9">
    <property type="entry name" value="ASPARTOACYLASE"/>
    <property type="match status" value="1"/>
</dbReference>
<dbReference type="GO" id="GO:0016788">
    <property type="term" value="F:hydrolase activity, acting on ester bonds"/>
    <property type="evidence" value="ECO:0007669"/>
    <property type="project" value="InterPro"/>
</dbReference>
<dbReference type="Proteomes" id="UP000324632">
    <property type="component" value="Chromosome 9"/>
</dbReference>
<evidence type="ECO:0000256" key="8">
    <source>
        <dbReference type="ARBA" id="ARBA00022833"/>
    </source>
</evidence>
<evidence type="ECO:0000256" key="6">
    <source>
        <dbReference type="ARBA" id="ARBA00022723"/>
    </source>
</evidence>
<dbReference type="InterPro" id="IPR007036">
    <property type="entry name" value="Aste_AspA_hybrid_dom"/>
</dbReference>
<keyword evidence="9" id="KW-0539">Nucleus</keyword>
<sequence>MSSRINTQCSPGLKRVAIFGGTHGNEMSGITLVNMWMKNAAEIERNGLVTKPFITNPRAVEKCTRYIDTDLNRAFTLANISAPEVDGMPYEVQRAREINRMFGPKGTQDAYDVIFDLHNTTSNMGSTLILESSQDLFNLQMVHYIKGVKTGSTADCMWRGPDTGGYLPGGESGGFNPGREPDSLNPGGNLLTKAMAPHTCSVLLNEHPQLKYSTTRSVAKHPIGVEVGPQPQGVLRSNVFESMRTILKHALDFIELFNSGVEFLPCTVEVFRAQERMDYPRDTNGNITAMVHPHLQDCDWEPLSRGDPMFLTFDGRTIPYEGASTVYPTFINEAAYYEKQQAFMTTCREILTVSQRTAGAQPFQFSSDMMIPISSLSSGGLLMVSTRGEKWDENKESWQLWTGDG</sequence>
<feature type="domain" description="Succinylglutamate desuccinylase/Aspartoacylase catalytic" evidence="15">
    <location>
        <begin position="14"/>
        <end position="148"/>
    </location>
</feature>
<keyword evidence="5" id="KW-0963">Cytoplasm</keyword>
<dbReference type="PANTHER" id="PTHR15162">
    <property type="entry name" value="ASPARTOACYLASE"/>
    <property type="match status" value="1"/>
</dbReference>
<evidence type="ECO:0000256" key="12">
    <source>
        <dbReference type="ARBA" id="ARBA00042829"/>
    </source>
</evidence>
<proteinExistence type="inferred from homology"/>
<evidence type="ECO:0000256" key="3">
    <source>
        <dbReference type="ARBA" id="ARBA00004496"/>
    </source>
</evidence>
<evidence type="ECO:0000256" key="4">
    <source>
        <dbReference type="ARBA" id="ARBA00006173"/>
    </source>
</evidence>
<dbReference type="CDD" id="cd06909">
    <property type="entry name" value="M14_ASPA"/>
    <property type="match status" value="1"/>
</dbReference>
<comment type="caution">
    <text evidence="16">The sequence shown here is derived from an EMBL/GenBank/DDBJ whole genome shotgun (WGS) entry which is preliminary data.</text>
</comment>
<evidence type="ECO:0000313" key="17">
    <source>
        <dbReference type="Proteomes" id="UP000324632"/>
    </source>
</evidence>
<dbReference type="Gene3D" id="3.40.630.10">
    <property type="entry name" value="Zn peptidases"/>
    <property type="match status" value="2"/>
</dbReference>
<evidence type="ECO:0000256" key="5">
    <source>
        <dbReference type="ARBA" id="ARBA00022490"/>
    </source>
</evidence>
<keyword evidence="7" id="KW-0378">Hydrolase</keyword>
<dbReference type="SUPFAM" id="SSF53187">
    <property type="entry name" value="Zn-dependent exopeptidases"/>
    <property type="match status" value="1"/>
</dbReference>
<organism evidence="16 17">
    <name type="scientific">Triplophysa tibetana</name>
    <dbReference type="NCBI Taxonomy" id="1572043"/>
    <lineage>
        <taxon>Eukaryota</taxon>
        <taxon>Metazoa</taxon>
        <taxon>Chordata</taxon>
        <taxon>Craniata</taxon>
        <taxon>Vertebrata</taxon>
        <taxon>Euteleostomi</taxon>
        <taxon>Actinopterygii</taxon>
        <taxon>Neopterygii</taxon>
        <taxon>Teleostei</taxon>
        <taxon>Ostariophysi</taxon>
        <taxon>Cypriniformes</taxon>
        <taxon>Nemacheilidae</taxon>
        <taxon>Triplophysa</taxon>
    </lineage>
</organism>
<evidence type="ECO:0000313" key="16">
    <source>
        <dbReference type="EMBL" id="KAA0716307.1"/>
    </source>
</evidence>
<name>A0A5A9P6L3_9TELE</name>